<dbReference type="GO" id="GO:0016887">
    <property type="term" value="F:ATP hydrolysis activity"/>
    <property type="evidence" value="ECO:0007669"/>
    <property type="project" value="InterPro"/>
</dbReference>
<reference evidence="6 7" key="1">
    <citation type="submission" date="2017-08" db="EMBL/GenBank/DDBJ databases">
        <title>Infants hospitalized years apart are colonized by the same room-sourced microbial strains.</title>
        <authorList>
            <person name="Brooks B."/>
            <person name="Olm M.R."/>
            <person name="Firek B.A."/>
            <person name="Baker R."/>
            <person name="Thomas B.C."/>
            <person name="Morowitz M.J."/>
            <person name="Banfield J.F."/>
        </authorList>
    </citation>
    <scope>NUCLEOTIDE SEQUENCE [LARGE SCALE GENOMIC DNA]</scope>
    <source>
        <strain evidence="6">S2_003_000_R1_3</strain>
    </source>
</reference>
<evidence type="ECO:0000259" key="5">
    <source>
        <dbReference type="PROSITE" id="PS50893"/>
    </source>
</evidence>
<dbReference type="SUPFAM" id="SSF52540">
    <property type="entry name" value="P-loop containing nucleoside triphosphate hydrolases"/>
    <property type="match status" value="1"/>
</dbReference>
<dbReference type="PROSITE" id="PS50893">
    <property type="entry name" value="ABC_TRANSPORTER_2"/>
    <property type="match status" value="1"/>
</dbReference>
<evidence type="ECO:0000256" key="4">
    <source>
        <dbReference type="ARBA" id="ARBA00022840"/>
    </source>
</evidence>
<dbReference type="EMBL" id="QFRA01000038">
    <property type="protein sequence ID" value="PZR03479.1"/>
    <property type="molecule type" value="Genomic_DNA"/>
</dbReference>
<protein>
    <submittedName>
        <fullName evidence="6">Cobalt ABC transporter ATP-binding protein</fullName>
    </submittedName>
</protein>
<dbReference type="PANTHER" id="PTHR43553:SF24">
    <property type="entry name" value="ENERGY-COUPLING FACTOR TRANSPORTER ATP-BINDING PROTEIN ECFA1"/>
    <property type="match status" value="1"/>
</dbReference>
<dbReference type="InterPro" id="IPR003593">
    <property type="entry name" value="AAA+_ATPase"/>
</dbReference>
<comment type="similarity">
    <text evidence="1">Belongs to the ABC transporter superfamily.</text>
</comment>
<dbReference type="InterPro" id="IPR027417">
    <property type="entry name" value="P-loop_NTPase"/>
</dbReference>
<accession>A0A2W5SJU0</accession>
<evidence type="ECO:0000256" key="1">
    <source>
        <dbReference type="ARBA" id="ARBA00005417"/>
    </source>
</evidence>
<keyword evidence="4 6" id="KW-0067">ATP-binding</keyword>
<sequence length="242" mass="26800">MNSSVTPPIIQFDNVTVAFDERTILNDISVELSERRIAIIGANGSGKSTFVRMINGLGTPDSGTVTVHGLNPQTDGRDVRKKVGFVFSDAENQILMPTVYEDIEFSLRNIRVDGHRLSRSEKNDRVMAMLSRFGLDKRAQASPYRLSGGEKQMLALAAVLIGQPLTIIADEPTTLLDLSNRLKLGRLFDSLPQQLIVATHDLDFVSDYDRALWINGGHIRADGPANEVCRTYEEAMRARDQA</sequence>
<dbReference type="PANTHER" id="PTHR43553">
    <property type="entry name" value="HEAVY METAL TRANSPORTER"/>
    <property type="match status" value="1"/>
</dbReference>
<name>A0A2W5SJU0_9CORY</name>
<keyword evidence="3" id="KW-0547">Nucleotide-binding</keyword>
<dbReference type="RefSeq" id="WP_303735543.1">
    <property type="nucleotide sequence ID" value="NZ_CAKZHK010000009.1"/>
</dbReference>
<dbReference type="InterPro" id="IPR017871">
    <property type="entry name" value="ABC_transporter-like_CS"/>
</dbReference>
<dbReference type="GO" id="GO:0043190">
    <property type="term" value="C:ATP-binding cassette (ABC) transporter complex"/>
    <property type="evidence" value="ECO:0007669"/>
    <property type="project" value="TreeGrafter"/>
</dbReference>
<dbReference type="GO" id="GO:0042626">
    <property type="term" value="F:ATPase-coupled transmembrane transporter activity"/>
    <property type="evidence" value="ECO:0007669"/>
    <property type="project" value="TreeGrafter"/>
</dbReference>
<evidence type="ECO:0000256" key="3">
    <source>
        <dbReference type="ARBA" id="ARBA00022741"/>
    </source>
</evidence>
<dbReference type="SMART" id="SM00382">
    <property type="entry name" value="AAA"/>
    <property type="match status" value="1"/>
</dbReference>
<keyword evidence="2" id="KW-0813">Transport</keyword>
<dbReference type="Pfam" id="PF00005">
    <property type="entry name" value="ABC_tran"/>
    <property type="match status" value="1"/>
</dbReference>
<dbReference type="InterPro" id="IPR003439">
    <property type="entry name" value="ABC_transporter-like_ATP-bd"/>
</dbReference>
<dbReference type="CDD" id="cd03225">
    <property type="entry name" value="ABC_cobalt_CbiO_domain1"/>
    <property type="match status" value="1"/>
</dbReference>
<dbReference type="PROSITE" id="PS00211">
    <property type="entry name" value="ABC_TRANSPORTER_1"/>
    <property type="match status" value="1"/>
</dbReference>
<dbReference type="AlphaFoldDB" id="A0A2W5SJU0"/>
<proteinExistence type="inferred from homology"/>
<evidence type="ECO:0000313" key="7">
    <source>
        <dbReference type="Proteomes" id="UP000249432"/>
    </source>
</evidence>
<evidence type="ECO:0000256" key="2">
    <source>
        <dbReference type="ARBA" id="ARBA00022448"/>
    </source>
</evidence>
<comment type="caution">
    <text evidence="6">The sequence shown here is derived from an EMBL/GenBank/DDBJ whole genome shotgun (WGS) entry which is preliminary data.</text>
</comment>
<dbReference type="InterPro" id="IPR050095">
    <property type="entry name" value="ECF_ABC_transporter_ATP-bd"/>
</dbReference>
<dbReference type="InterPro" id="IPR015856">
    <property type="entry name" value="ABC_transpr_CbiO/EcfA_su"/>
</dbReference>
<feature type="domain" description="ABC transporter" evidence="5">
    <location>
        <begin position="10"/>
        <end position="241"/>
    </location>
</feature>
<dbReference type="Gene3D" id="3.40.50.300">
    <property type="entry name" value="P-loop containing nucleotide triphosphate hydrolases"/>
    <property type="match status" value="1"/>
</dbReference>
<organism evidence="6 7">
    <name type="scientific">Corynebacterium kroppenstedtii</name>
    <dbReference type="NCBI Taxonomy" id="161879"/>
    <lineage>
        <taxon>Bacteria</taxon>
        <taxon>Bacillati</taxon>
        <taxon>Actinomycetota</taxon>
        <taxon>Actinomycetes</taxon>
        <taxon>Mycobacteriales</taxon>
        <taxon>Corynebacteriaceae</taxon>
        <taxon>Corynebacterium</taxon>
    </lineage>
</organism>
<dbReference type="Proteomes" id="UP000249432">
    <property type="component" value="Unassembled WGS sequence"/>
</dbReference>
<gene>
    <name evidence="6" type="ORF">DI525_09940</name>
</gene>
<dbReference type="GO" id="GO:0005524">
    <property type="term" value="F:ATP binding"/>
    <property type="evidence" value="ECO:0007669"/>
    <property type="project" value="UniProtKB-KW"/>
</dbReference>
<evidence type="ECO:0000313" key="6">
    <source>
        <dbReference type="EMBL" id="PZR03479.1"/>
    </source>
</evidence>